<organism evidence="1 2">
    <name type="scientific">Pyruvatibacter mobilis</name>
    <dbReference type="NCBI Taxonomy" id="1712261"/>
    <lineage>
        <taxon>Bacteria</taxon>
        <taxon>Pseudomonadati</taxon>
        <taxon>Pseudomonadota</taxon>
        <taxon>Alphaproteobacteria</taxon>
        <taxon>Hyphomicrobiales</taxon>
        <taxon>Parvibaculaceae</taxon>
        <taxon>Pyruvatibacter</taxon>
    </lineage>
</organism>
<evidence type="ECO:0000313" key="1">
    <source>
        <dbReference type="EMBL" id="NBG95023.1"/>
    </source>
</evidence>
<sequence length="198" mass="22622">MLELRFSDIRTAVSGIQNELKRINEGRWIGDFQEFYLQSMLARSLALSKNCSFMLEVTDSNLPHELSNQSMTKETEKSGSDHERTDIVLYQSGVCIPIEVKKVWQETAWRRDLERISNFVSRKPNVKQGWFVGFQQQRKGKAAIEANITALRRAACELGGCYDPQPSAPESYDGTRQKWLSQEWSGQVSIVRFGKGNP</sequence>
<accession>A0A845Q8R5</accession>
<reference evidence="1 2" key="1">
    <citation type="journal article" date="2016" name="Int. J. Syst. Evol. Microbiol.">
        <title>Pyruvatibacter mobilis gen. nov., sp. nov., a marine bacterium from the culture broth of Picochlorum sp. 122.</title>
        <authorList>
            <person name="Wang G."/>
            <person name="Tang M."/>
            <person name="Wu H."/>
            <person name="Dai S."/>
            <person name="Li T."/>
            <person name="Chen C."/>
            <person name="He H."/>
            <person name="Fan J."/>
            <person name="Xiang W."/>
            <person name="Li X."/>
        </authorList>
    </citation>
    <scope>NUCLEOTIDE SEQUENCE [LARGE SCALE GENOMIC DNA]</scope>
    <source>
        <strain evidence="1 2">GYP-11</strain>
    </source>
</reference>
<protein>
    <submittedName>
        <fullName evidence="1">Uncharacterized protein</fullName>
    </submittedName>
</protein>
<dbReference type="GeneID" id="300655938"/>
<comment type="caution">
    <text evidence="1">The sequence shown here is derived from an EMBL/GenBank/DDBJ whole genome shotgun (WGS) entry which is preliminary data.</text>
</comment>
<proteinExistence type="predicted"/>
<evidence type="ECO:0000313" key="2">
    <source>
        <dbReference type="Proteomes" id="UP000470384"/>
    </source>
</evidence>
<dbReference type="Proteomes" id="UP000470384">
    <property type="component" value="Unassembled WGS sequence"/>
</dbReference>
<dbReference type="AlphaFoldDB" id="A0A845Q8R5"/>
<dbReference type="RefSeq" id="WP_160587051.1">
    <property type="nucleotide sequence ID" value="NZ_BMHN01000001.1"/>
</dbReference>
<keyword evidence="2" id="KW-1185">Reference proteome</keyword>
<gene>
    <name evidence="1" type="ORF">GTQ45_04695</name>
</gene>
<dbReference type="EMBL" id="WXYQ01000004">
    <property type="protein sequence ID" value="NBG95023.1"/>
    <property type="molecule type" value="Genomic_DNA"/>
</dbReference>
<name>A0A845Q8R5_9HYPH</name>